<dbReference type="Pfam" id="PF07833">
    <property type="entry name" value="Cu_amine_oxidN1"/>
    <property type="match status" value="1"/>
</dbReference>
<evidence type="ECO:0000313" key="4">
    <source>
        <dbReference type="EMBL" id="QKS58627.1"/>
    </source>
</evidence>
<reference evidence="3 5" key="1">
    <citation type="submission" date="2018-06" db="EMBL/GenBank/DDBJ databases">
        <title>Genomic Encyclopedia of Type Strains, Phase III (KMG-III): the genomes of soil and plant-associated and newly described type strains.</title>
        <authorList>
            <person name="Whitman W."/>
        </authorList>
    </citation>
    <scope>NUCLEOTIDE SEQUENCE [LARGE SCALE GENOMIC DNA]</scope>
    <source>
        <strain evidence="3 5">CECT 7022</strain>
    </source>
</reference>
<dbReference type="AlphaFoldDB" id="A0A2V4VM30"/>
<evidence type="ECO:0000256" key="1">
    <source>
        <dbReference type="SAM" id="SignalP"/>
    </source>
</evidence>
<sequence length="162" mass="17558">MKKMMMFIAALCVVSVAGSLYASAAKVSAAASTPEYSLTVNGRVVEVKRAERMPFEQKGTVMVPLRATAEALGYKVSWIAAEKAVKVDESIQFAMVKEGSMQVQYTGKLKIINLSQDVELPAAVQSIKGVMYVPVTFFEPFFNEIIVNEGNVSISAQSATIH</sequence>
<keyword evidence="6" id="KW-1185">Reference proteome</keyword>
<dbReference type="Proteomes" id="UP000509327">
    <property type="component" value="Chromosome"/>
</dbReference>
<organism evidence="3 5">
    <name type="scientific">Paenibacillus barcinonensis</name>
    <dbReference type="NCBI Taxonomy" id="198119"/>
    <lineage>
        <taxon>Bacteria</taxon>
        <taxon>Bacillati</taxon>
        <taxon>Bacillota</taxon>
        <taxon>Bacilli</taxon>
        <taxon>Bacillales</taxon>
        <taxon>Paenibacillaceae</taxon>
        <taxon>Paenibacillus</taxon>
    </lineage>
</organism>
<evidence type="ECO:0000313" key="5">
    <source>
        <dbReference type="Proteomes" id="UP000247790"/>
    </source>
</evidence>
<keyword evidence="1" id="KW-0732">Signal</keyword>
<accession>A0A2V4VM30</accession>
<feature type="chain" id="PRO_5038816563" evidence="1">
    <location>
        <begin position="25"/>
        <end position="162"/>
    </location>
</feature>
<dbReference type="InterPro" id="IPR012854">
    <property type="entry name" value="Cu_amine_oxidase-like_N"/>
</dbReference>
<dbReference type="SUPFAM" id="SSF55383">
    <property type="entry name" value="Copper amine oxidase, domain N"/>
    <property type="match status" value="1"/>
</dbReference>
<dbReference type="EMBL" id="QJSW01000015">
    <property type="protein sequence ID" value="PYE47211.1"/>
    <property type="molecule type" value="Genomic_DNA"/>
</dbReference>
<feature type="signal peptide" evidence="1">
    <location>
        <begin position="1"/>
        <end position="24"/>
    </location>
</feature>
<dbReference type="EMBL" id="CP054614">
    <property type="protein sequence ID" value="QKS58627.1"/>
    <property type="molecule type" value="Genomic_DNA"/>
</dbReference>
<name>A0A2V4VM30_PAEBA</name>
<evidence type="ECO:0000259" key="2">
    <source>
        <dbReference type="Pfam" id="PF07833"/>
    </source>
</evidence>
<proteinExistence type="predicted"/>
<reference evidence="4 6" key="2">
    <citation type="submission" date="2020-06" db="EMBL/GenBank/DDBJ databases">
        <title>Complete genome of Paenibacillus barcinonensis KACC11450.</title>
        <authorList>
            <person name="Kim M."/>
            <person name="Park Y.-J."/>
            <person name="Shin J.-H."/>
        </authorList>
    </citation>
    <scope>NUCLEOTIDE SEQUENCE [LARGE SCALE GENOMIC DNA]</scope>
    <source>
        <strain evidence="4 6">KACC11450</strain>
    </source>
</reference>
<evidence type="ECO:0000313" key="3">
    <source>
        <dbReference type="EMBL" id="PYE47211.1"/>
    </source>
</evidence>
<feature type="domain" description="Copper amine oxidase-like N-terminal" evidence="2">
    <location>
        <begin position="40"/>
        <end position="146"/>
    </location>
</feature>
<dbReference type="Proteomes" id="UP000247790">
    <property type="component" value="Unassembled WGS sequence"/>
</dbReference>
<gene>
    <name evidence="3" type="ORF">DFQ00_11560</name>
    <name evidence="4" type="ORF">HUB98_21960</name>
</gene>
<evidence type="ECO:0000313" key="6">
    <source>
        <dbReference type="Proteomes" id="UP000509327"/>
    </source>
</evidence>
<protein>
    <submittedName>
        <fullName evidence="4">Copper amine oxidase N-terminal domain-containing protein</fullName>
    </submittedName>
    <submittedName>
        <fullName evidence="3">Copper amine oxidase-like protein</fullName>
    </submittedName>
</protein>
<dbReference type="OrthoDB" id="1684927at2"/>
<dbReference type="Gene3D" id="3.30.457.10">
    <property type="entry name" value="Copper amine oxidase-like, N-terminal domain"/>
    <property type="match status" value="1"/>
</dbReference>
<dbReference type="RefSeq" id="WP_110898285.1">
    <property type="nucleotide sequence ID" value="NZ_CP054614.1"/>
</dbReference>
<dbReference type="InterPro" id="IPR036582">
    <property type="entry name" value="Mao_N_sf"/>
</dbReference>